<evidence type="ECO:0000313" key="3">
    <source>
        <dbReference type="Proteomes" id="UP001501411"/>
    </source>
</evidence>
<gene>
    <name evidence="2" type="ORF">GCM10023231_06320</name>
</gene>
<evidence type="ECO:0000313" key="2">
    <source>
        <dbReference type="EMBL" id="GAA4781504.1"/>
    </source>
</evidence>
<dbReference type="EMBL" id="BAABIQ010000003">
    <property type="protein sequence ID" value="GAA4781504.1"/>
    <property type="molecule type" value="Genomic_DNA"/>
</dbReference>
<dbReference type="Proteomes" id="UP001501411">
    <property type="component" value="Unassembled WGS sequence"/>
</dbReference>
<evidence type="ECO:0000259" key="1">
    <source>
        <dbReference type="Pfam" id="PF09995"/>
    </source>
</evidence>
<dbReference type="RefSeq" id="WP_345230248.1">
    <property type="nucleotide sequence ID" value="NZ_BAABIQ010000003.1"/>
</dbReference>
<reference evidence="3" key="1">
    <citation type="journal article" date="2019" name="Int. J. Syst. Evol. Microbiol.">
        <title>The Global Catalogue of Microorganisms (GCM) 10K type strain sequencing project: providing services to taxonomists for standard genome sequencing and annotation.</title>
        <authorList>
            <consortium name="The Broad Institute Genomics Platform"/>
            <consortium name="The Broad Institute Genome Sequencing Center for Infectious Disease"/>
            <person name="Wu L."/>
            <person name="Ma J."/>
        </authorList>
    </citation>
    <scope>NUCLEOTIDE SEQUENCE [LARGE SCALE GENOMIC DNA]</scope>
    <source>
        <strain evidence="3">JCM 18200</strain>
    </source>
</reference>
<dbReference type="PANTHER" id="PTHR37539:SF1">
    <property type="entry name" value="ER-BOUND OXYGENASE MPAB_MPAB'_RUBBER OXYGENASE CATALYTIC DOMAIN-CONTAINING PROTEIN"/>
    <property type="match status" value="1"/>
</dbReference>
<dbReference type="PANTHER" id="PTHR37539">
    <property type="entry name" value="SECRETED PROTEIN-RELATED"/>
    <property type="match status" value="1"/>
</dbReference>
<comment type="caution">
    <text evidence="2">The sequence shown here is derived from an EMBL/GenBank/DDBJ whole genome shotgun (WGS) entry which is preliminary data.</text>
</comment>
<accession>A0ABP9AJH7</accession>
<feature type="domain" description="ER-bound oxygenase mpaB/mpaB'/Rubber oxygenase catalytic" evidence="1">
    <location>
        <begin position="143"/>
        <end position="343"/>
    </location>
</feature>
<sequence length="394" mass="45347">MQIPHRYRINTSSFAYYWQQGIGVALLEKLPIQPQLQNADQYIPYLFQYDELGDKLVKALHLPLGFGQGQRIIGSYLQDPQMIAPEYRSLIESFFAPIDIEPSWLDWKLLRKGLDLSQRSGLSGLITLRDYCLMGGYESAAINKPLIYTGALKKGSVKRLSETVDFWVNITGDNALRYGNVGFDHLMKTRMIHSFARVNLLKATDWDSAKWGLPLNTWDMLATNLGFSLVYLVGIQRLGIRALPEEVNGLFHLWKYIGYLLGLPLEIIPENEEAAIEALYYWTMTQADGDADSKSLAHALQQEPVDAHYPTTKIGRKMMREIHLFYNHYLLGNYSCNLLQLDRTFWGKVAYLNVVKNKLAHRGISEESHRQKLIQKGRVTHERVKDIYLRYNTQ</sequence>
<dbReference type="Pfam" id="PF09995">
    <property type="entry name" value="MPAB_Lcp_cat"/>
    <property type="match status" value="1"/>
</dbReference>
<organism evidence="2 3">
    <name type="scientific">Olivibacter ginsenosidimutans</name>
    <dbReference type="NCBI Taxonomy" id="1176537"/>
    <lineage>
        <taxon>Bacteria</taxon>
        <taxon>Pseudomonadati</taxon>
        <taxon>Bacteroidota</taxon>
        <taxon>Sphingobacteriia</taxon>
        <taxon>Sphingobacteriales</taxon>
        <taxon>Sphingobacteriaceae</taxon>
        <taxon>Olivibacter</taxon>
    </lineage>
</organism>
<protein>
    <submittedName>
        <fullName evidence="2">Oxygenase MpaB family protein</fullName>
    </submittedName>
</protein>
<keyword evidence="3" id="KW-1185">Reference proteome</keyword>
<proteinExistence type="predicted"/>
<dbReference type="InterPro" id="IPR037473">
    <property type="entry name" value="Lcp-like"/>
</dbReference>
<name>A0ABP9AJH7_9SPHI</name>
<dbReference type="InterPro" id="IPR018713">
    <property type="entry name" value="MPAB/Lcp_cat_dom"/>
</dbReference>